<name>A0A5J9VIV4_9POAL</name>
<evidence type="ECO:0000256" key="5">
    <source>
        <dbReference type="SAM" id="SignalP"/>
    </source>
</evidence>
<dbReference type="InterPro" id="IPR025287">
    <property type="entry name" value="WAK_GUB"/>
</dbReference>
<dbReference type="Gramene" id="TVU35467">
    <property type="protein sequence ID" value="TVU35467"/>
    <property type="gene ID" value="EJB05_17358"/>
</dbReference>
<dbReference type="PANTHER" id="PTHR33138:SF54">
    <property type="entry name" value="OS01G0690900 PROTEIN"/>
    <property type="match status" value="1"/>
</dbReference>
<comment type="caution">
    <text evidence="8">The sequence shown here is derived from an EMBL/GenBank/DDBJ whole genome shotgun (WGS) entry which is preliminary data.</text>
</comment>
<feature type="domain" description="Wall-associated receptor kinase galacturonan-binding" evidence="6">
    <location>
        <begin position="38"/>
        <end position="113"/>
    </location>
</feature>
<dbReference type="GO" id="GO:0016020">
    <property type="term" value="C:membrane"/>
    <property type="evidence" value="ECO:0007669"/>
    <property type="project" value="UniProtKB-SubCell"/>
</dbReference>
<keyword evidence="9" id="KW-1185">Reference proteome</keyword>
<evidence type="ECO:0000313" key="8">
    <source>
        <dbReference type="EMBL" id="TVU35467.1"/>
    </source>
</evidence>
<reference evidence="8 9" key="1">
    <citation type="journal article" date="2019" name="Sci. Rep.">
        <title>A high-quality genome of Eragrostis curvula grass provides insights into Poaceae evolution and supports new strategies to enhance forage quality.</title>
        <authorList>
            <person name="Carballo J."/>
            <person name="Santos B.A.C.M."/>
            <person name="Zappacosta D."/>
            <person name="Garbus I."/>
            <person name="Selva J.P."/>
            <person name="Gallo C.A."/>
            <person name="Diaz A."/>
            <person name="Albertini E."/>
            <person name="Caccamo M."/>
            <person name="Echenique V."/>
        </authorList>
    </citation>
    <scope>NUCLEOTIDE SEQUENCE [LARGE SCALE GENOMIC DNA]</scope>
    <source>
        <strain evidence="9">cv. Victoria</strain>
        <tissue evidence="8">Leaf</tissue>
    </source>
</reference>
<feature type="region of interest" description="Disordered" evidence="4">
    <location>
        <begin position="283"/>
        <end position="302"/>
    </location>
</feature>
<feature type="non-terminal residue" evidence="8">
    <location>
        <position position="1"/>
    </location>
</feature>
<dbReference type="Proteomes" id="UP000324897">
    <property type="component" value="Unassembled WGS sequence"/>
</dbReference>
<evidence type="ECO:0000313" key="9">
    <source>
        <dbReference type="Proteomes" id="UP000324897"/>
    </source>
</evidence>
<evidence type="ECO:0000256" key="1">
    <source>
        <dbReference type="ARBA" id="ARBA00004167"/>
    </source>
</evidence>
<dbReference type="AlphaFoldDB" id="A0A5J9VIV4"/>
<dbReference type="PANTHER" id="PTHR33138">
    <property type="entry name" value="OS01G0690200 PROTEIN"/>
    <property type="match status" value="1"/>
</dbReference>
<evidence type="ECO:0000256" key="4">
    <source>
        <dbReference type="SAM" id="MobiDB-lite"/>
    </source>
</evidence>
<organism evidence="8 9">
    <name type="scientific">Eragrostis curvula</name>
    <name type="common">weeping love grass</name>
    <dbReference type="NCBI Taxonomy" id="38414"/>
    <lineage>
        <taxon>Eukaryota</taxon>
        <taxon>Viridiplantae</taxon>
        <taxon>Streptophyta</taxon>
        <taxon>Embryophyta</taxon>
        <taxon>Tracheophyta</taxon>
        <taxon>Spermatophyta</taxon>
        <taxon>Magnoliopsida</taxon>
        <taxon>Liliopsida</taxon>
        <taxon>Poales</taxon>
        <taxon>Poaceae</taxon>
        <taxon>PACMAD clade</taxon>
        <taxon>Chloridoideae</taxon>
        <taxon>Eragrostideae</taxon>
        <taxon>Eragrostidinae</taxon>
        <taxon>Eragrostis</taxon>
    </lineage>
</organism>
<evidence type="ECO:0000256" key="2">
    <source>
        <dbReference type="ARBA" id="ARBA00022729"/>
    </source>
</evidence>
<feature type="chain" id="PRO_5023878661" description="Wall-associated receptor kinase galacturonan-binding domain-containing protein" evidence="5">
    <location>
        <begin position="24"/>
        <end position="302"/>
    </location>
</feature>
<sequence length="302" mass="32404">MAHLPRFPVIVVVVFLLVAHVPARHGNPLPSTYDGSICSESFGCGGVEVRYPFYIANATRAAPAYGSYSCGYTDLKIFCQDVGKTATPLIQLGQYNYTVKGINYNSSTLVVADADAFPGGNGGCPNVRHNVSLLGSDRLSYTGYNDDLTFFLGCYQRDAAAMPPELNAYKILDCPGLGNPLGGGASFVFSPDEHGASGEYDLANQCSEIVVMPVLSDSLAGLSNRSTLPREYGGVLRDGFELAWNETTDCYRCERSGGRCAYTQNKLFMGCLCSDKTVRMPDCSSSDASSTTRSPRSKSLSN</sequence>
<feature type="domain" description="Wall-associated receptor kinase C-terminal" evidence="7">
    <location>
        <begin position="195"/>
        <end position="276"/>
    </location>
</feature>
<evidence type="ECO:0000259" key="6">
    <source>
        <dbReference type="Pfam" id="PF13947"/>
    </source>
</evidence>
<proteinExistence type="predicted"/>
<dbReference type="Pfam" id="PF13947">
    <property type="entry name" value="GUB_WAK_bind"/>
    <property type="match status" value="1"/>
</dbReference>
<keyword evidence="3" id="KW-0325">Glycoprotein</keyword>
<dbReference type="EMBL" id="RWGY01000009">
    <property type="protein sequence ID" value="TVU35467.1"/>
    <property type="molecule type" value="Genomic_DNA"/>
</dbReference>
<gene>
    <name evidence="8" type="ORF">EJB05_17358</name>
</gene>
<dbReference type="Pfam" id="PF14380">
    <property type="entry name" value="WAK_assoc"/>
    <property type="match status" value="1"/>
</dbReference>
<dbReference type="OrthoDB" id="691298at2759"/>
<protein>
    <recommendedName>
        <fullName evidence="10">Wall-associated receptor kinase galacturonan-binding domain-containing protein</fullName>
    </recommendedName>
</protein>
<feature type="compositionally biased region" description="Low complexity" evidence="4">
    <location>
        <begin position="283"/>
        <end position="294"/>
    </location>
</feature>
<feature type="signal peptide" evidence="5">
    <location>
        <begin position="1"/>
        <end position="23"/>
    </location>
</feature>
<evidence type="ECO:0000256" key="3">
    <source>
        <dbReference type="ARBA" id="ARBA00023180"/>
    </source>
</evidence>
<keyword evidence="2 5" id="KW-0732">Signal</keyword>
<dbReference type="GO" id="GO:0030247">
    <property type="term" value="F:polysaccharide binding"/>
    <property type="evidence" value="ECO:0007669"/>
    <property type="project" value="InterPro"/>
</dbReference>
<evidence type="ECO:0000259" key="7">
    <source>
        <dbReference type="Pfam" id="PF14380"/>
    </source>
</evidence>
<comment type="subcellular location">
    <subcellularLocation>
        <location evidence="1">Membrane</location>
        <topology evidence="1">Single-pass membrane protein</topology>
    </subcellularLocation>
</comment>
<evidence type="ECO:0008006" key="10">
    <source>
        <dbReference type="Google" id="ProtNLM"/>
    </source>
</evidence>
<accession>A0A5J9VIV4</accession>
<dbReference type="InterPro" id="IPR032872">
    <property type="entry name" value="WAK_assoc_C"/>
</dbReference>